<dbReference type="GeneID" id="64666236"/>
<dbReference type="PROSITE" id="PS50294">
    <property type="entry name" value="WD_REPEATS_REGION"/>
    <property type="match status" value="1"/>
</dbReference>
<evidence type="ECO:0000313" key="5">
    <source>
        <dbReference type="EMBL" id="KAG1906532.1"/>
    </source>
</evidence>
<dbReference type="PROSITE" id="PS50082">
    <property type="entry name" value="WD_REPEATS_2"/>
    <property type="match status" value="2"/>
</dbReference>
<evidence type="ECO:0000256" key="2">
    <source>
        <dbReference type="ARBA" id="ARBA00022737"/>
    </source>
</evidence>
<dbReference type="InterPro" id="IPR036322">
    <property type="entry name" value="WD40_repeat_dom_sf"/>
</dbReference>
<dbReference type="EMBL" id="JABBWK010000004">
    <property type="protein sequence ID" value="KAG1906532.1"/>
    <property type="molecule type" value="Genomic_DNA"/>
</dbReference>
<dbReference type="InterPro" id="IPR019775">
    <property type="entry name" value="WD40_repeat_CS"/>
</dbReference>
<keyword evidence="6" id="KW-1185">Reference proteome</keyword>
<dbReference type="InterPro" id="IPR001680">
    <property type="entry name" value="WD40_rpt"/>
</dbReference>
<proteinExistence type="predicted"/>
<accession>A0AAD4EI24</accession>
<organism evidence="5 6">
    <name type="scientific">Suillus fuscotomentosus</name>
    <dbReference type="NCBI Taxonomy" id="1912939"/>
    <lineage>
        <taxon>Eukaryota</taxon>
        <taxon>Fungi</taxon>
        <taxon>Dikarya</taxon>
        <taxon>Basidiomycota</taxon>
        <taxon>Agaricomycotina</taxon>
        <taxon>Agaricomycetes</taxon>
        <taxon>Agaricomycetidae</taxon>
        <taxon>Boletales</taxon>
        <taxon>Suillineae</taxon>
        <taxon>Suillaceae</taxon>
        <taxon>Suillus</taxon>
    </lineage>
</organism>
<evidence type="ECO:0000256" key="1">
    <source>
        <dbReference type="ARBA" id="ARBA00022574"/>
    </source>
</evidence>
<dbReference type="PANTHER" id="PTHR19848:SF8">
    <property type="entry name" value="F-BOX AND WD REPEAT DOMAIN CONTAINING 7"/>
    <property type="match status" value="1"/>
</dbReference>
<protein>
    <submittedName>
        <fullName evidence="5">WD40-repeat-containing domain protein</fullName>
    </submittedName>
</protein>
<feature type="region of interest" description="Disordered" evidence="4">
    <location>
        <begin position="145"/>
        <end position="171"/>
    </location>
</feature>
<feature type="non-terminal residue" evidence="5">
    <location>
        <position position="1"/>
    </location>
</feature>
<dbReference type="Gene3D" id="2.130.10.10">
    <property type="entry name" value="YVTN repeat-like/Quinoprotein amine dehydrogenase"/>
    <property type="match status" value="1"/>
</dbReference>
<dbReference type="RefSeq" id="XP_041232107.1">
    <property type="nucleotide sequence ID" value="XM_041371938.1"/>
</dbReference>
<name>A0AAD4EI24_9AGAM</name>
<reference evidence="5" key="1">
    <citation type="journal article" date="2020" name="New Phytol.">
        <title>Comparative genomics reveals dynamic genome evolution in host specialist ectomycorrhizal fungi.</title>
        <authorList>
            <person name="Lofgren L.A."/>
            <person name="Nguyen N.H."/>
            <person name="Vilgalys R."/>
            <person name="Ruytinx J."/>
            <person name="Liao H.L."/>
            <person name="Branco S."/>
            <person name="Kuo A."/>
            <person name="LaButti K."/>
            <person name="Lipzen A."/>
            <person name="Andreopoulos W."/>
            <person name="Pangilinan J."/>
            <person name="Riley R."/>
            <person name="Hundley H."/>
            <person name="Na H."/>
            <person name="Barry K."/>
            <person name="Grigoriev I.V."/>
            <person name="Stajich J.E."/>
            <person name="Kennedy P.G."/>
        </authorList>
    </citation>
    <scope>NUCLEOTIDE SEQUENCE</scope>
    <source>
        <strain evidence="5">FC203</strain>
    </source>
</reference>
<dbReference type="Proteomes" id="UP001195769">
    <property type="component" value="Unassembled WGS sequence"/>
</dbReference>
<dbReference type="PROSITE" id="PS00678">
    <property type="entry name" value="WD_REPEATS_1"/>
    <property type="match status" value="2"/>
</dbReference>
<dbReference type="PANTHER" id="PTHR19848">
    <property type="entry name" value="WD40 REPEAT PROTEIN"/>
    <property type="match status" value="1"/>
</dbReference>
<dbReference type="Pfam" id="PF00400">
    <property type="entry name" value="WD40"/>
    <property type="match status" value="2"/>
</dbReference>
<dbReference type="SMART" id="SM00320">
    <property type="entry name" value="WD40"/>
    <property type="match status" value="2"/>
</dbReference>
<dbReference type="AlphaFoldDB" id="A0AAD4EI24"/>
<comment type="caution">
    <text evidence="5">The sequence shown here is derived from an EMBL/GenBank/DDBJ whole genome shotgun (WGS) entry which is preliminary data.</text>
</comment>
<feature type="compositionally biased region" description="Low complexity" evidence="4">
    <location>
        <begin position="242"/>
        <end position="265"/>
    </location>
</feature>
<keyword evidence="1 3" id="KW-0853">WD repeat</keyword>
<feature type="region of interest" description="Disordered" evidence="4">
    <location>
        <begin position="293"/>
        <end position="322"/>
    </location>
</feature>
<gene>
    <name evidence="5" type="ORF">F5891DRAFT_471476</name>
</gene>
<feature type="repeat" description="WD" evidence="3">
    <location>
        <begin position="25"/>
        <end position="60"/>
    </location>
</feature>
<sequence length="322" mass="35311">KRLISGSYGSIRIFDTATWQVAAVLDGHQYWVYSISLSVNGRFLASASDDKTARLWNLDTNLPVGLPLQHEDEVDCVALSTDGKLLVTGCENTNAYTWDIQVILKEAGLEDLLPSLSDVAAQEPLMDVRATQAVDDELSPDFFNDVTHGANSSGTYGNYHRSSSRRPRPVAPSFGSASVLFGHLSSPFRRSHSNTNRLTELQQRPRRFILSRGPRVVEVAAVKDREVIFTAPPPPPEKKQQETQPQALRSSTSQPAPSTNPTTPSARYKHSLPVRLLARLALLLFCCASPQHANENAQPTQQQQQGQAQPQAPPSQTQPTAP</sequence>
<feature type="repeat" description="WD" evidence="3">
    <location>
        <begin position="67"/>
        <end position="101"/>
    </location>
</feature>
<evidence type="ECO:0000313" key="6">
    <source>
        <dbReference type="Proteomes" id="UP001195769"/>
    </source>
</evidence>
<feature type="compositionally biased region" description="Low complexity" evidence="4">
    <location>
        <begin position="297"/>
        <end position="322"/>
    </location>
</feature>
<evidence type="ECO:0000256" key="3">
    <source>
        <dbReference type="PROSITE-ProRule" id="PRU00221"/>
    </source>
</evidence>
<dbReference type="SUPFAM" id="SSF50978">
    <property type="entry name" value="WD40 repeat-like"/>
    <property type="match status" value="1"/>
</dbReference>
<evidence type="ECO:0000256" key="4">
    <source>
        <dbReference type="SAM" id="MobiDB-lite"/>
    </source>
</evidence>
<feature type="region of interest" description="Disordered" evidence="4">
    <location>
        <begin position="227"/>
        <end position="268"/>
    </location>
</feature>
<dbReference type="InterPro" id="IPR015943">
    <property type="entry name" value="WD40/YVTN_repeat-like_dom_sf"/>
</dbReference>
<keyword evidence="2" id="KW-0677">Repeat</keyword>